<sequence length="451" mass="49823">MNWIMKEKEDGEMYNYFSKLNKIIGDERRYENLVMMLLALFIGIITGATAIAFNKLVDIFRYIFFESSFLKFNTFVKLRLFFTPIIGGSIIGIINKLFLDKKDEGFGVARVFQELKHINKFLMKPRLVFIKITQTIITLGSGLSAGRQGPIIHLGGAIGSVIGYKFNFTKRKLRILIGCGVAGSIAGVFNAPIAASLFVLEILMNKECLEYFAPIVISSITSVIITRILIGDTAFLEIKGHFGLVNYKELIFYIILGILLGIVGVFYMKSIDYVKENIRKIKVSSVFYPIIGAFGVAIIGYFLPQIFDIEYGTINKIVEGNFGLRLLILLFLGKIFATALTIGSGGVGGVFVPGIYIGAAFGGIFGIILNNLIPFAIFNINTYSLVGMGTMFSAFANAPITATIILLELTDNYTIILPILLSCAVSSVTTQLIAQRTIYNVTIEDIYDKEA</sequence>
<feature type="transmembrane region" description="Helical" evidence="10">
    <location>
        <begin position="385"/>
        <end position="407"/>
    </location>
</feature>
<feature type="transmembrane region" description="Helical" evidence="10">
    <location>
        <begin position="287"/>
        <end position="303"/>
    </location>
</feature>
<gene>
    <name evidence="11" type="ORF">SAMN02745912_02635</name>
</gene>
<feature type="transmembrane region" description="Helical" evidence="10">
    <location>
        <begin position="175"/>
        <end position="199"/>
    </location>
</feature>
<dbReference type="Pfam" id="PF00654">
    <property type="entry name" value="Voltage_CLC"/>
    <property type="match status" value="1"/>
</dbReference>
<keyword evidence="9" id="KW-0407">Ion channel</keyword>
<dbReference type="InterPro" id="IPR001807">
    <property type="entry name" value="ClC"/>
</dbReference>
<protein>
    <submittedName>
        <fullName evidence="11">Chloride channel protein, CIC family</fullName>
    </submittedName>
</protein>
<feature type="transmembrane region" description="Helical" evidence="10">
    <location>
        <begin position="211"/>
        <end position="230"/>
    </location>
</feature>
<evidence type="ECO:0000256" key="3">
    <source>
        <dbReference type="ARBA" id="ARBA00022692"/>
    </source>
</evidence>
<keyword evidence="6 10" id="KW-0472">Membrane</keyword>
<evidence type="ECO:0000256" key="4">
    <source>
        <dbReference type="ARBA" id="ARBA00022989"/>
    </source>
</evidence>
<comment type="subcellular location">
    <subcellularLocation>
        <location evidence="1">Membrane</location>
        <topology evidence="1">Multi-pass membrane protein</topology>
    </subcellularLocation>
</comment>
<feature type="transmembrane region" description="Helical" evidence="10">
    <location>
        <begin position="33"/>
        <end position="54"/>
    </location>
</feature>
<evidence type="ECO:0000256" key="9">
    <source>
        <dbReference type="ARBA" id="ARBA00023303"/>
    </source>
</evidence>
<dbReference type="EMBL" id="FRAG01000036">
    <property type="protein sequence ID" value="SHK21345.1"/>
    <property type="molecule type" value="Genomic_DNA"/>
</dbReference>
<evidence type="ECO:0000256" key="5">
    <source>
        <dbReference type="ARBA" id="ARBA00023065"/>
    </source>
</evidence>
<dbReference type="CDD" id="cd00400">
    <property type="entry name" value="Voltage_gated_ClC"/>
    <property type="match status" value="1"/>
</dbReference>
<evidence type="ECO:0000256" key="6">
    <source>
        <dbReference type="ARBA" id="ARBA00023136"/>
    </source>
</evidence>
<proteinExistence type="predicted"/>
<reference evidence="11 12" key="1">
    <citation type="submission" date="2016-11" db="EMBL/GenBank/DDBJ databases">
        <authorList>
            <person name="Jaros S."/>
            <person name="Januszkiewicz K."/>
            <person name="Wedrychowicz H."/>
        </authorList>
    </citation>
    <scope>NUCLEOTIDE SEQUENCE [LARGE SCALE GENOMIC DNA]</scope>
    <source>
        <strain evidence="11 12">DSM 15212</strain>
    </source>
</reference>
<feature type="transmembrane region" description="Helical" evidence="10">
    <location>
        <begin position="74"/>
        <end position="94"/>
    </location>
</feature>
<evidence type="ECO:0000256" key="8">
    <source>
        <dbReference type="ARBA" id="ARBA00023214"/>
    </source>
</evidence>
<keyword evidence="7" id="KW-0869">Chloride channel</keyword>
<feature type="transmembrane region" description="Helical" evidence="10">
    <location>
        <begin position="350"/>
        <end position="373"/>
    </location>
</feature>
<dbReference type="PANTHER" id="PTHR43427">
    <property type="entry name" value="CHLORIDE CHANNEL PROTEIN CLC-E"/>
    <property type="match status" value="1"/>
</dbReference>
<feature type="transmembrane region" description="Helical" evidence="10">
    <location>
        <begin position="127"/>
        <end position="145"/>
    </location>
</feature>
<keyword evidence="5" id="KW-0406">Ion transport</keyword>
<evidence type="ECO:0000256" key="1">
    <source>
        <dbReference type="ARBA" id="ARBA00004141"/>
    </source>
</evidence>
<dbReference type="SUPFAM" id="SSF81340">
    <property type="entry name" value="Clc chloride channel"/>
    <property type="match status" value="1"/>
</dbReference>
<organism evidence="11 12">
    <name type="scientific">Paramaledivibacter caminithermalis (strain DSM 15212 / CIP 107654 / DViRD3)</name>
    <name type="common">Clostridium caminithermale</name>
    <dbReference type="NCBI Taxonomy" id="1121301"/>
    <lineage>
        <taxon>Bacteria</taxon>
        <taxon>Bacillati</taxon>
        <taxon>Bacillota</taxon>
        <taxon>Clostridia</taxon>
        <taxon>Peptostreptococcales</taxon>
        <taxon>Caminicellaceae</taxon>
        <taxon>Paramaledivibacter</taxon>
    </lineage>
</organism>
<feature type="transmembrane region" description="Helical" evidence="10">
    <location>
        <begin position="324"/>
        <end position="344"/>
    </location>
</feature>
<evidence type="ECO:0000313" key="11">
    <source>
        <dbReference type="EMBL" id="SHK21345.1"/>
    </source>
</evidence>
<feature type="transmembrane region" description="Helical" evidence="10">
    <location>
        <begin position="413"/>
        <end position="434"/>
    </location>
</feature>
<dbReference type="InterPro" id="IPR050368">
    <property type="entry name" value="ClC-type_chloride_channel"/>
</dbReference>
<dbReference type="Proteomes" id="UP000184465">
    <property type="component" value="Unassembled WGS sequence"/>
</dbReference>
<evidence type="ECO:0000256" key="7">
    <source>
        <dbReference type="ARBA" id="ARBA00023173"/>
    </source>
</evidence>
<feature type="transmembrane region" description="Helical" evidence="10">
    <location>
        <begin position="250"/>
        <end position="267"/>
    </location>
</feature>
<dbReference type="InterPro" id="IPR014743">
    <property type="entry name" value="Cl-channel_core"/>
</dbReference>
<dbReference type="STRING" id="1121301.SAMN02745912_02635"/>
<keyword evidence="12" id="KW-1185">Reference proteome</keyword>
<evidence type="ECO:0000256" key="2">
    <source>
        <dbReference type="ARBA" id="ARBA00022448"/>
    </source>
</evidence>
<evidence type="ECO:0000256" key="10">
    <source>
        <dbReference type="SAM" id="Phobius"/>
    </source>
</evidence>
<evidence type="ECO:0000313" key="12">
    <source>
        <dbReference type="Proteomes" id="UP000184465"/>
    </source>
</evidence>
<dbReference type="PRINTS" id="PR00762">
    <property type="entry name" value="CLCHANNEL"/>
</dbReference>
<accession>A0A1M6QME7</accession>
<feature type="transmembrane region" description="Helical" evidence="10">
    <location>
        <begin position="151"/>
        <end position="168"/>
    </location>
</feature>
<keyword evidence="8" id="KW-0868">Chloride</keyword>
<keyword evidence="2" id="KW-0813">Transport</keyword>
<name>A0A1M6QME7_PARC5</name>
<dbReference type="AlphaFoldDB" id="A0A1M6QME7"/>
<keyword evidence="3 10" id="KW-0812">Transmembrane</keyword>
<dbReference type="PANTHER" id="PTHR43427:SF6">
    <property type="entry name" value="CHLORIDE CHANNEL PROTEIN CLC-E"/>
    <property type="match status" value="1"/>
</dbReference>
<dbReference type="GO" id="GO:0005254">
    <property type="term" value="F:chloride channel activity"/>
    <property type="evidence" value="ECO:0007669"/>
    <property type="project" value="UniProtKB-KW"/>
</dbReference>
<dbReference type="Gene3D" id="1.10.3080.10">
    <property type="entry name" value="Clc chloride channel"/>
    <property type="match status" value="1"/>
</dbReference>
<keyword evidence="4 10" id="KW-1133">Transmembrane helix</keyword>
<dbReference type="GO" id="GO:0034707">
    <property type="term" value="C:chloride channel complex"/>
    <property type="evidence" value="ECO:0007669"/>
    <property type="project" value="UniProtKB-KW"/>
</dbReference>